<name>A0ABR0DZE6_ZASCE</name>
<evidence type="ECO:0000313" key="3">
    <source>
        <dbReference type="EMBL" id="KAK4494293.1"/>
    </source>
</evidence>
<keyword evidence="2" id="KW-0732">Signal</keyword>
<dbReference type="EMBL" id="JAXOVC010000014">
    <property type="protein sequence ID" value="KAK4494293.1"/>
    <property type="molecule type" value="Genomic_DNA"/>
</dbReference>
<organism evidence="3 4">
    <name type="scientific">Zasmidium cellare</name>
    <name type="common">Wine cellar mold</name>
    <name type="synonym">Racodium cellare</name>
    <dbReference type="NCBI Taxonomy" id="395010"/>
    <lineage>
        <taxon>Eukaryota</taxon>
        <taxon>Fungi</taxon>
        <taxon>Dikarya</taxon>
        <taxon>Ascomycota</taxon>
        <taxon>Pezizomycotina</taxon>
        <taxon>Dothideomycetes</taxon>
        <taxon>Dothideomycetidae</taxon>
        <taxon>Mycosphaerellales</taxon>
        <taxon>Mycosphaerellaceae</taxon>
        <taxon>Zasmidium</taxon>
    </lineage>
</organism>
<reference evidence="3 4" key="1">
    <citation type="journal article" date="2023" name="G3 (Bethesda)">
        <title>A chromosome-level genome assembly of Zasmidium syzygii isolated from banana leaves.</title>
        <authorList>
            <person name="van Westerhoven A.C."/>
            <person name="Mehrabi R."/>
            <person name="Talebi R."/>
            <person name="Steentjes M.B.F."/>
            <person name="Corcolon B."/>
            <person name="Chong P.A."/>
            <person name="Kema G.H.J."/>
            <person name="Seidl M.F."/>
        </authorList>
    </citation>
    <scope>NUCLEOTIDE SEQUENCE [LARGE SCALE GENOMIC DNA]</scope>
    <source>
        <strain evidence="3 4">P124</strain>
    </source>
</reference>
<feature type="region of interest" description="Disordered" evidence="1">
    <location>
        <begin position="453"/>
        <end position="495"/>
    </location>
</feature>
<accession>A0ABR0DZE6</accession>
<feature type="compositionally biased region" description="Polar residues" evidence="1">
    <location>
        <begin position="591"/>
        <end position="614"/>
    </location>
</feature>
<evidence type="ECO:0000256" key="1">
    <source>
        <dbReference type="SAM" id="MobiDB-lite"/>
    </source>
</evidence>
<feature type="signal peptide" evidence="2">
    <location>
        <begin position="1"/>
        <end position="17"/>
    </location>
</feature>
<comment type="caution">
    <text evidence="3">The sequence shown here is derived from an EMBL/GenBank/DDBJ whole genome shotgun (WGS) entry which is preliminary data.</text>
</comment>
<feature type="chain" id="PRO_5047245888" evidence="2">
    <location>
        <begin position="18"/>
        <end position="840"/>
    </location>
</feature>
<keyword evidence="4" id="KW-1185">Reference proteome</keyword>
<feature type="compositionally biased region" description="Low complexity" evidence="1">
    <location>
        <begin position="615"/>
        <end position="626"/>
    </location>
</feature>
<sequence length="840" mass="88471">MQWSVAVLCVLMPRVLSSTLNNYTFAFLNSSSGAHGSSTAHTNLALGDHIAAGMGLDTTPTSTSQATFDASITTSVGSGNDSSAIASTGLTYYPLNSTTRQQNGTTLATASANASIGLDECWNSWMAYWDDLPTYVVYPTATCVPTLRTTTREGTSVIIVEKSDKQPTTSTRVFTETQIIDNNGFATSTYYQTGTNLENYTESSKGTTFTSTTSSAYTYTITCDESYYTPAPAPTPDCVLSSVVERCDSAWASWVSVRLKGSTVEESATLVDPAPSCTQASIAESYCTSLKDAFISSSLALEYFSKILPANITRTRDAWGDLVRCLYAENACGEQVGTTIYDTIIAIPASSTLQSIWGRMATYTFGMTTNVRTSTASFNISDLYYDEVPMSIYRRQPWCAAWAYSNDRVRFNETYWTCPHTEPYRPIIKVPEDLLRTIDPLWADCDEAYGGVYDPPQALTPAATADDVSPNKSPSERQGESDDSTPTETIPAIDSPINVDPLQEAVGSAVAAAHGEQTQQSQANANDDSSTPKDDPSTDIIPANSDSIETGSGTFQDAVQSAAAAAQAEQTQQSQADSINPLLVDADQALPSPSGSEHQNAADSTGQGGNAQPTAVSQAEQAQEVQPDLSTATSPLSTITINPETFTGVQADGNAAVFANAASSFSLQAGGDPVTVGSQVISAGRSDELVFGEGSKVSTLTLAPAAIIAALNVEVTVGSQIFSIKAGSANVFFNDDSTFSLEAGAATRMGWQVVSAASDGKAIIVDDGAYATTITLPALGNDKIDITATRGVAFELEGQTYTAIADPATSGVAVLDDSATLTLGGSGTTIDGHVCWRFTW</sequence>
<feature type="region of interest" description="Disordered" evidence="1">
    <location>
        <begin position="507"/>
        <end position="552"/>
    </location>
</feature>
<feature type="region of interest" description="Disordered" evidence="1">
    <location>
        <begin position="586"/>
        <end position="636"/>
    </location>
</feature>
<dbReference type="Proteomes" id="UP001305779">
    <property type="component" value="Unassembled WGS sequence"/>
</dbReference>
<feature type="compositionally biased region" description="Polar residues" evidence="1">
    <location>
        <begin position="516"/>
        <end position="526"/>
    </location>
</feature>
<gene>
    <name evidence="3" type="ORF">PRZ48_014591</name>
</gene>
<protein>
    <submittedName>
        <fullName evidence="3">Uncharacterized protein</fullName>
    </submittedName>
</protein>
<evidence type="ECO:0000313" key="4">
    <source>
        <dbReference type="Proteomes" id="UP001305779"/>
    </source>
</evidence>
<proteinExistence type="predicted"/>
<evidence type="ECO:0000256" key="2">
    <source>
        <dbReference type="SAM" id="SignalP"/>
    </source>
</evidence>